<proteinExistence type="predicted"/>
<dbReference type="Pfam" id="PF12229">
    <property type="entry name" value="PG_binding_4"/>
    <property type="match status" value="1"/>
</dbReference>
<comment type="caution">
    <text evidence="3">The sequence shown here is derived from an EMBL/GenBank/DDBJ whole genome shotgun (WGS) entry which is preliminary data.</text>
</comment>
<evidence type="ECO:0000256" key="1">
    <source>
        <dbReference type="SAM" id="SignalP"/>
    </source>
</evidence>
<dbReference type="InterPro" id="IPR022029">
    <property type="entry name" value="YoaR-like_PG-bd"/>
</dbReference>
<gene>
    <name evidence="3" type="ORF">IPN02_17890</name>
</gene>
<accession>A0A936NGT7</accession>
<name>A0A936NGT7_9ACTN</name>
<dbReference type="AlphaFoldDB" id="A0A936NGT7"/>
<feature type="domain" description="YoaR-like putative peptidoglycan binding" evidence="2">
    <location>
        <begin position="75"/>
        <end position="186"/>
    </location>
</feature>
<protein>
    <submittedName>
        <fullName evidence="3">VanW family protein</fullName>
    </submittedName>
</protein>
<keyword evidence="1" id="KW-0732">Signal</keyword>
<sequence length="543" mass="57234">MLIASIIPLIAMALLSAAYLVDGAAQNGRVARNVSVAGESVGGLNRTELEVKVNELAADFPDTPVTISAEDLSIETTAGDLGYEIDVDATVDRALAQGHAGYSPAKAVRWLSKLFDSYELPVALTTDVDKLNSTVVALEGDRRTDPVNPRIEFTDATAQMIPGIPGRKIDTSSITSQLSGSLDSLSETIELTADRETIPTPISDQVVAFLKGHLDNVLGTPFTLKAGDQSAELNAEDIVPMLSVKEVKNVPTLTVDAKVAGLVVADQLPTPSNPTGVKFTLGPNGPTPVAGTDAVVCCDKTAGTVLAQAIEKAEHEVKLPTTKFSAAQGVDEASKAGVKEVVSSFTTEHPGGQPRVQNIHRIADLTRGVYIPPGGSFSINDFVGERTEAKGFVSAPVISDGVFTKDTGGGVSQFATTLFNASFFAGMDIPKYKAHSVFISRYPFGREATLSYPGVDLKITNPSPYGVMIWPSYTDTSITVDLYSTKWVQADQTGQTGEKPGEGGLRCGNITTTRTKTVIATGAKSNDTFNASYVCKEPETAAD</sequence>
<dbReference type="Proteomes" id="UP000727993">
    <property type="component" value="Unassembled WGS sequence"/>
</dbReference>
<feature type="chain" id="PRO_5038733558" evidence="1">
    <location>
        <begin position="21"/>
        <end position="543"/>
    </location>
</feature>
<evidence type="ECO:0000313" key="4">
    <source>
        <dbReference type="Proteomes" id="UP000727993"/>
    </source>
</evidence>
<evidence type="ECO:0000313" key="3">
    <source>
        <dbReference type="EMBL" id="MBK9298657.1"/>
    </source>
</evidence>
<dbReference type="PANTHER" id="PTHR35788:SF1">
    <property type="entry name" value="EXPORTED PROTEIN"/>
    <property type="match status" value="1"/>
</dbReference>
<dbReference type="InterPro" id="IPR052913">
    <property type="entry name" value="Glycopeptide_resist_protein"/>
</dbReference>
<evidence type="ECO:0000259" key="2">
    <source>
        <dbReference type="Pfam" id="PF12229"/>
    </source>
</evidence>
<dbReference type="EMBL" id="JADJZA010000010">
    <property type="protein sequence ID" value="MBK9298657.1"/>
    <property type="molecule type" value="Genomic_DNA"/>
</dbReference>
<dbReference type="PANTHER" id="PTHR35788">
    <property type="entry name" value="EXPORTED PROTEIN-RELATED"/>
    <property type="match status" value="1"/>
</dbReference>
<dbReference type="InterPro" id="IPR007391">
    <property type="entry name" value="Vancomycin_resist_VanW"/>
</dbReference>
<dbReference type="Pfam" id="PF04294">
    <property type="entry name" value="VanW"/>
    <property type="match status" value="1"/>
</dbReference>
<reference evidence="3 4" key="1">
    <citation type="submission" date="2020-10" db="EMBL/GenBank/DDBJ databases">
        <title>Connecting structure to function with the recovery of over 1000 high-quality activated sludge metagenome-assembled genomes encoding full-length rRNA genes using long-read sequencing.</title>
        <authorList>
            <person name="Singleton C.M."/>
            <person name="Petriglieri F."/>
            <person name="Kristensen J.M."/>
            <person name="Kirkegaard R.H."/>
            <person name="Michaelsen T.Y."/>
            <person name="Andersen M.H."/>
            <person name="Karst S.M."/>
            <person name="Dueholm M.S."/>
            <person name="Nielsen P.H."/>
            <person name="Albertsen M."/>
        </authorList>
    </citation>
    <scope>NUCLEOTIDE SEQUENCE [LARGE SCALE GENOMIC DNA]</scope>
    <source>
        <strain evidence="3">Lyne_18-Q3-R50-59_MAXAC.006</strain>
    </source>
</reference>
<feature type="signal peptide" evidence="1">
    <location>
        <begin position="1"/>
        <end position="20"/>
    </location>
</feature>
<organism evidence="3 4">
    <name type="scientific">Candidatus Neomicrothrix subdominans</name>
    <dbReference type="NCBI Taxonomy" id="2954438"/>
    <lineage>
        <taxon>Bacteria</taxon>
        <taxon>Bacillati</taxon>
        <taxon>Actinomycetota</taxon>
        <taxon>Acidimicrobiia</taxon>
        <taxon>Acidimicrobiales</taxon>
        <taxon>Microthrixaceae</taxon>
        <taxon>Candidatus Neomicrothrix</taxon>
    </lineage>
</organism>